<keyword evidence="4" id="KW-1003">Cell membrane</keyword>
<evidence type="ECO:0000256" key="2">
    <source>
        <dbReference type="ARBA" id="ARBA00022448"/>
    </source>
</evidence>
<keyword evidence="8 10" id="KW-0472">Membrane</keyword>
<sequence length="475" mass="50242">MTTGQPDYATGVEAPAGALPWRIELRATVKLALPIALTQLGQVAMMTSDLMLIGRLGDVAIAGAALAHLILFVGFVFGMGVMSAVSPLAAQAYGAREPRMVRRALRVGLWTALMIGAPMTVAMLFGEDFLLALGQDPQAARLAGQYLTGLCWCLVPGWWFIALRGFMGAVNRPEPALWITMAAVPANLLFAYALIYGEFGMPRFEMLGAGIATTIVNIGMCAAALWVAYTQRPFRKYQVLGRFWRMDWPLTGKLLTIGGPIAGAFLLEYGLFAAAAILMGWIGTIALAAHQIALQVASIMFMAPFGISMAATVRVGHAVGRRDSVETRRAGFAAIALGAAFMAAMVVLILATRHVLPLAFLDGGHAEADATLALAATLLAAGSTFFIADGVQTIAAGALRGLNDTRVPLLFATLSFWIIGFGTSYTLAFPAGLGAIGIWVGFTVGLAFYAVLLVWRFNALTARGYMPDAPGHAHG</sequence>
<feature type="transmembrane region" description="Helical" evidence="10">
    <location>
        <begin position="433"/>
        <end position="455"/>
    </location>
</feature>
<feature type="transmembrane region" description="Helical" evidence="10">
    <location>
        <begin position="407"/>
        <end position="427"/>
    </location>
</feature>
<dbReference type="PIRSF" id="PIRSF006603">
    <property type="entry name" value="DinF"/>
    <property type="match status" value="1"/>
</dbReference>
<feature type="transmembrane region" description="Helical" evidence="10">
    <location>
        <begin position="372"/>
        <end position="395"/>
    </location>
</feature>
<evidence type="ECO:0000313" key="11">
    <source>
        <dbReference type="EMBL" id="RDV02260.1"/>
    </source>
</evidence>
<keyword evidence="5 10" id="KW-0812">Transmembrane</keyword>
<evidence type="ECO:0000313" key="12">
    <source>
        <dbReference type="Proteomes" id="UP000263993"/>
    </source>
</evidence>
<dbReference type="CDD" id="cd13131">
    <property type="entry name" value="MATE_NorM_like"/>
    <property type="match status" value="1"/>
</dbReference>
<keyword evidence="6 10" id="KW-1133">Transmembrane helix</keyword>
<dbReference type="PANTHER" id="PTHR43298:SF2">
    <property type="entry name" value="FMN_FAD EXPORTER YEEO-RELATED"/>
    <property type="match status" value="1"/>
</dbReference>
<dbReference type="AlphaFoldDB" id="A0A371B3Y9"/>
<evidence type="ECO:0000256" key="4">
    <source>
        <dbReference type="ARBA" id="ARBA00022475"/>
    </source>
</evidence>
<dbReference type="InterPro" id="IPR050222">
    <property type="entry name" value="MATE_MdtK"/>
</dbReference>
<dbReference type="OrthoDB" id="9780160at2"/>
<evidence type="ECO:0000256" key="3">
    <source>
        <dbReference type="ARBA" id="ARBA00022449"/>
    </source>
</evidence>
<feature type="transmembrane region" description="Helical" evidence="10">
    <location>
        <begin position="332"/>
        <end position="352"/>
    </location>
</feature>
<dbReference type="EMBL" id="QRGO01000002">
    <property type="protein sequence ID" value="RDV02260.1"/>
    <property type="molecule type" value="Genomic_DNA"/>
</dbReference>
<dbReference type="Pfam" id="PF01554">
    <property type="entry name" value="MatE"/>
    <property type="match status" value="2"/>
</dbReference>
<feature type="transmembrane region" description="Helical" evidence="10">
    <location>
        <begin position="146"/>
        <end position="163"/>
    </location>
</feature>
<evidence type="ECO:0000256" key="6">
    <source>
        <dbReference type="ARBA" id="ARBA00022989"/>
    </source>
</evidence>
<feature type="transmembrane region" description="Helical" evidence="10">
    <location>
        <begin position="175"/>
        <end position="195"/>
    </location>
</feature>
<feature type="transmembrane region" description="Helical" evidence="10">
    <location>
        <begin position="207"/>
        <end position="229"/>
    </location>
</feature>
<reference evidence="12" key="1">
    <citation type="submission" date="2018-08" db="EMBL/GenBank/DDBJ databases">
        <authorList>
            <person name="Kim S.-J."/>
            <person name="Jung G.-Y."/>
        </authorList>
    </citation>
    <scope>NUCLEOTIDE SEQUENCE [LARGE SCALE GENOMIC DNA]</scope>
    <source>
        <strain evidence="12">GY_H</strain>
    </source>
</reference>
<name>A0A371B3Y9_9BRAD</name>
<dbReference type="Proteomes" id="UP000263993">
    <property type="component" value="Unassembled WGS sequence"/>
</dbReference>
<keyword evidence="2" id="KW-0813">Transport</keyword>
<dbReference type="GO" id="GO:0042910">
    <property type="term" value="F:xenobiotic transmembrane transporter activity"/>
    <property type="evidence" value="ECO:0007669"/>
    <property type="project" value="InterPro"/>
</dbReference>
<keyword evidence="12" id="KW-1185">Reference proteome</keyword>
<evidence type="ECO:0000256" key="1">
    <source>
        <dbReference type="ARBA" id="ARBA00004429"/>
    </source>
</evidence>
<accession>A0A371B3Y9</accession>
<dbReference type="GO" id="GO:0015297">
    <property type="term" value="F:antiporter activity"/>
    <property type="evidence" value="ECO:0007669"/>
    <property type="project" value="UniProtKB-KW"/>
</dbReference>
<dbReference type="InterPro" id="IPR048279">
    <property type="entry name" value="MdtK-like"/>
</dbReference>
<evidence type="ECO:0000256" key="5">
    <source>
        <dbReference type="ARBA" id="ARBA00022692"/>
    </source>
</evidence>
<gene>
    <name evidence="11" type="ORF">DXH78_16860</name>
</gene>
<dbReference type="GO" id="GO:0006811">
    <property type="term" value="P:monoatomic ion transport"/>
    <property type="evidence" value="ECO:0007669"/>
    <property type="project" value="UniProtKB-KW"/>
</dbReference>
<dbReference type="PANTHER" id="PTHR43298">
    <property type="entry name" value="MULTIDRUG RESISTANCE PROTEIN NORM-RELATED"/>
    <property type="match status" value="1"/>
</dbReference>
<dbReference type="RefSeq" id="WP_115518382.1">
    <property type="nucleotide sequence ID" value="NZ_QRGO01000002.1"/>
</dbReference>
<comment type="caution">
    <text evidence="11">The sequence shown here is derived from an EMBL/GenBank/DDBJ whole genome shotgun (WGS) entry which is preliminary data.</text>
</comment>
<protein>
    <recommendedName>
        <fullName evidence="9">Multidrug-efflux transporter</fullName>
    </recommendedName>
</protein>
<keyword evidence="3" id="KW-0050">Antiport</keyword>
<dbReference type="GO" id="GO:0005886">
    <property type="term" value="C:plasma membrane"/>
    <property type="evidence" value="ECO:0007669"/>
    <property type="project" value="UniProtKB-SubCell"/>
</dbReference>
<proteinExistence type="predicted"/>
<evidence type="ECO:0000256" key="10">
    <source>
        <dbReference type="SAM" id="Phobius"/>
    </source>
</evidence>
<evidence type="ECO:0000256" key="9">
    <source>
        <dbReference type="ARBA" id="ARBA00031636"/>
    </source>
</evidence>
<feature type="transmembrane region" description="Helical" evidence="10">
    <location>
        <begin position="288"/>
        <end position="311"/>
    </location>
</feature>
<evidence type="ECO:0000256" key="8">
    <source>
        <dbReference type="ARBA" id="ARBA00023136"/>
    </source>
</evidence>
<evidence type="ECO:0000256" key="7">
    <source>
        <dbReference type="ARBA" id="ARBA00023065"/>
    </source>
</evidence>
<organism evidence="11 12">
    <name type="scientific">Undibacter mobilis</name>
    <dbReference type="NCBI Taxonomy" id="2292256"/>
    <lineage>
        <taxon>Bacteria</taxon>
        <taxon>Pseudomonadati</taxon>
        <taxon>Pseudomonadota</taxon>
        <taxon>Alphaproteobacteria</taxon>
        <taxon>Hyphomicrobiales</taxon>
        <taxon>Nitrobacteraceae</taxon>
        <taxon>Undibacter</taxon>
    </lineage>
</organism>
<feature type="transmembrane region" description="Helical" evidence="10">
    <location>
        <begin position="250"/>
        <end position="282"/>
    </location>
</feature>
<keyword evidence="7" id="KW-0406">Ion transport</keyword>
<feature type="transmembrane region" description="Helical" evidence="10">
    <location>
        <begin position="59"/>
        <end position="86"/>
    </location>
</feature>
<feature type="transmembrane region" description="Helical" evidence="10">
    <location>
        <begin position="107"/>
        <end position="126"/>
    </location>
</feature>
<dbReference type="NCBIfam" id="TIGR00797">
    <property type="entry name" value="matE"/>
    <property type="match status" value="1"/>
</dbReference>
<dbReference type="InterPro" id="IPR002528">
    <property type="entry name" value="MATE_fam"/>
</dbReference>
<comment type="subcellular location">
    <subcellularLocation>
        <location evidence="1">Cell inner membrane</location>
        <topology evidence="1">Multi-pass membrane protein</topology>
    </subcellularLocation>
</comment>